<evidence type="ECO:0000256" key="5">
    <source>
        <dbReference type="SAM" id="Phobius"/>
    </source>
</evidence>
<proteinExistence type="predicted"/>
<dbReference type="EMBL" id="JAJCGD010000023">
    <property type="protein sequence ID" value="MCB6828737.1"/>
    <property type="molecule type" value="Genomic_DNA"/>
</dbReference>
<keyword evidence="2 5" id="KW-0812">Transmembrane</keyword>
<organism evidence="6 7">
    <name type="scientific">Megamonas funiformis</name>
    <dbReference type="NCBI Taxonomy" id="437897"/>
    <lineage>
        <taxon>Bacteria</taxon>
        <taxon>Bacillati</taxon>
        <taxon>Bacillota</taxon>
        <taxon>Negativicutes</taxon>
        <taxon>Selenomonadales</taxon>
        <taxon>Selenomonadaceae</taxon>
        <taxon>Megamonas</taxon>
    </lineage>
</organism>
<evidence type="ECO:0000313" key="6">
    <source>
        <dbReference type="EMBL" id="MCB6828737.1"/>
    </source>
</evidence>
<dbReference type="Proteomes" id="UP001198190">
    <property type="component" value="Unassembled WGS sequence"/>
</dbReference>
<feature type="transmembrane region" description="Helical" evidence="5">
    <location>
        <begin position="29"/>
        <end position="50"/>
    </location>
</feature>
<keyword evidence="4 5" id="KW-0472">Membrane</keyword>
<dbReference type="InterPro" id="IPR007792">
    <property type="entry name" value="T4SS_VirB3/TrbD/AvhB"/>
</dbReference>
<accession>A0AAW4U4V5</accession>
<evidence type="ECO:0000256" key="1">
    <source>
        <dbReference type="ARBA" id="ARBA00004370"/>
    </source>
</evidence>
<evidence type="ECO:0000256" key="4">
    <source>
        <dbReference type="ARBA" id="ARBA00023136"/>
    </source>
</evidence>
<gene>
    <name evidence="6" type="ORF">LIY65_08510</name>
</gene>
<dbReference type="Pfam" id="PF05101">
    <property type="entry name" value="VirB3"/>
    <property type="match status" value="1"/>
</dbReference>
<keyword evidence="3 5" id="KW-1133">Transmembrane helix</keyword>
<dbReference type="AlphaFoldDB" id="A0AAW4U4V5"/>
<comment type="caution">
    <text evidence="6">The sequence shown here is derived from an EMBL/GenBank/DDBJ whole genome shotgun (WGS) entry which is preliminary data.</text>
</comment>
<comment type="subcellular location">
    <subcellularLocation>
        <location evidence="1">Membrane</location>
    </subcellularLocation>
</comment>
<name>A0AAW4U4V5_9FIRM</name>
<protein>
    <submittedName>
        <fullName evidence="6">VirB3 family type IV secretion system protein</fullName>
    </submittedName>
</protein>
<reference evidence="6" key="1">
    <citation type="submission" date="2021-10" db="EMBL/GenBank/DDBJ databases">
        <title>Collection of gut derived symbiotic bacterial strains cultured from healthy donors.</title>
        <authorList>
            <person name="Lin H."/>
            <person name="Littmann E."/>
            <person name="Claire K."/>
            <person name="Pamer E."/>
        </authorList>
    </citation>
    <scope>NUCLEOTIDE SEQUENCE</scope>
    <source>
        <strain evidence="6">MSK.7.16</strain>
    </source>
</reference>
<sequence>MDEKKELLLFPLLKSLTQQILLCGAPRKIIILNTMFAFLFILSFKTFYLIPINLIIHCLSVYITKFDEQFFECLHRYLSKKKFYGV</sequence>
<dbReference type="GO" id="GO:0016020">
    <property type="term" value="C:membrane"/>
    <property type="evidence" value="ECO:0007669"/>
    <property type="project" value="UniProtKB-SubCell"/>
</dbReference>
<evidence type="ECO:0000313" key="7">
    <source>
        <dbReference type="Proteomes" id="UP001198190"/>
    </source>
</evidence>
<evidence type="ECO:0000256" key="2">
    <source>
        <dbReference type="ARBA" id="ARBA00022692"/>
    </source>
</evidence>
<dbReference type="RefSeq" id="WP_193525929.1">
    <property type="nucleotide sequence ID" value="NZ_CAUBDY010000020.1"/>
</dbReference>
<evidence type="ECO:0000256" key="3">
    <source>
        <dbReference type="ARBA" id="ARBA00022989"/>
    </source>
</evidence>